<comment type="caution">
    <text evidence="1">The sequence shown here is derived from an EMBL/GenBank/DDBJ whole genome shotgun (WGS) entry which is preliminary data.</text>
</comment>
<gene>
    <name evidence="1" type="ORF">CARN6_0702</name>
</gene>
<evidence type="ECO:0000313" key="1">
    <source>
        <dbReference type="EMBL" id="CBI07370.1"/>
    </source>
</evidence>
<name>E6QJF4_9ZZZZ</name>
<dbReference type="AlphaFoldDB" id="E6QJF4"/>
<accession>E6QJF4</accession>
<organism evidence="1">
    <name type="scientific">mine drainage metagenome</name>
    <dbReference type="NCBI Taxonomy" id="410659"/>
    <lineage>
        <taxon>unclassified sequences</taxon>
        <taxon>metagenomes</taxon>
        <taxon>ecological metagenomes</taxon>
    </lineage>
</organism>
<evidence type="ECO:0008006" key="2">
    <source>
        <dbReference type="Google" id="ProtNLM"/>
    </source>
</evidence>
<protein>
    <recommendedName>
        <fullName evidence="2">HNH endonuclease</fullName>
    </recommendedName>
</protein>
<proteinExistence type="predicted"/>
<reference evidence="1" key="1">
    <citation type="submission" date="2009-10" db="EMBL/GenBank/DDBJ databases">
        <title>Diversity of trophic interactions inside an arsenic-rich microbial ecosystem.</title>
        <authorList>
            <person name="Bertin P.N."/>
            <person name="Heinrich-Salmeron A."/>
            <person name="Pelletier E."/>
            <person name="Goulhen-Chollet F."/>
            <person name="Arsene-Ploetze F."/>
            <person name="Gallien S."/>
            <person name="Calteau A."/>
            <person name="Vallenet D."/>
            <person name="Casiot C."/>
            <person name="Chane-Woon-Ming B."/>
            <person name="Giloteaux L."/>
            <person name="Barakat M."/>
            <person name="Bonnefoy V."/>
            <person name="Bruneel O."/>
            <person name="Chandler M."/>
            <person name="Cleiss J."/>
            <person name="Duran R."/>
            <person name="Elbaz-Poulichet F."/>
            <person name="Fonknechten N."/>
            <person name="Lauga B."/>
            <person name="Mornico D."/>
            <person name="Ortet P."/>
            <person name="Schaeffer C."/>
            <person name="Siguier P."/>
            <person name="Alexander Thil Smith A."/>
            <person name="Van Dorsselaer A."/>
            <person name="Weissenbach J."/>
            <person name="Medigue C."/>
            <person name="Le Paslier D."/>
        </authorList>
    </citation>
    <scope>NUCLEOTIDE SEQUENCE</scope>
</reference>
<sequence length="245" mass="27726">MFGNTFHLLDGRVIHRGEVLPKDAVTVLPGVLRQRPVFCGDLIPVSAHGSSLYNLLTDKDWSAIRKPLIETVNQVCQACGRHQRRYLQAHELWEYHLPETGNQGIQRLGEIAILCKDCHAMFHLALADLQGHGEETMQRLMALQRWDTATAALFLDIMNERRDCHNTFAWSLDLSIVDMDVLHIQPKWQCHPELPNVLQRPSEHWGCSRQGGMQYTAILGKSWVLDGMEHPAIASPLEGDVRSVA</sequence>
<dbReference type="EMBL" id="CABQ01000087">
    <property type="protein sequence ID" value="CBI07370.1"/>
    <property type="molecule type" value="Genomic_DNA"/>
</dbReference>